<dbReference type="InterPro" id="IPR013324">
    <property type="entry name" value="RNA_pol_sigma_r3/r4-like"/>
</dbReference>
<keyword evidence="3" id="KW-0731">Sigma factor</keyword>
<evidence type="ECO:0000256" key="1">
    <source>
        <dbReference type="ARBA" id="ARBA00010641"/>
    </source>
</evidence>
<keyword evidence="2" id="KW-0805">Transcription regulation</keyword>
<evidence type="ECO:0000313" key="8">
    <source>
        <dbReference type="EMBL" id="OAT49819.1"/>
    </source>
</evidence>
<keyword evidence="4" id="KW-0238">DNA-binding</keyword>
<dbReference type="Gene3D" id="1.10.10.10">
    <property type="entry name" value="Winged helix-like DNA-binding domain superfamily/Winged helix DNA-binding domain"/>
    <property type="match status" value="1"/>
</dbReference>
<dbReference type="Pfam" id="PF04542">
    <property type="entry name" value="Sigma70_r2"/>
    <property type="match status" value="1"/>
</dbReference>
<evidence type="ECO:0000259" key="6">
    <source>
        <dbReference type="Pfam" id="PF04542"/>
    </source>
</evidence>
<comment type="similarity">
    <text evidence="1">Belongs to the sigma-70 factor family. ECF subfamily.</text>
</comment>
<comment type="caution">
    <text evidence="8">The sequence shown here is derived from an EMBL/GenBank/DDBJ whole genome shotgun (WGS) entry which is preliminary data.</text>
</comment>
<dbReference type="AlphaFoldDB" id="A0A1B7JPI2"/>
<dbReference type="InterPro" id="IPR007627">
    <property type="entry name" value="RNA_pol_sigma70_r2"/>
</dbReference>
<dbReference type="Proteomes" id="UP000078224">
    <property type="component" value="Unassembled WGS sequence"/>
</dbReference>
<feature type="domain" description="RNA polymerase sigma-70 region 2" evidence="6">
    <location>
        <begin position="24"/>
        <end position="88"/>
    </location>
</feature>
<dbReference type="PANTHER" id="PTHR43133:SF8">
    <property type="entry name" value="RNA POLYMERASE SIGMA FACTOR HI_1459-RELATED"/>
    <property type="match status" value="1"/>
</dbReference>
<keyword evidence="5" id="KW-0804">Transcription</keyword>
<dbReference type="SUPFAM" id="SSF88946">
    <property type="entry name" value="Sigma2 domain of RNA polymerase sigma factors"/>
    <property type="match status" value="1"/>
</dbReference>
<name>A0A1B7JPI2_9GAMM</name>
<dbReference type="GO" id="GO:0003677">
    <property type="term" value="F:DNA binding"/>
    <property type="evidence" value="ECO:0007669"/>
    <property type="project" value="UniProtKB-KW"/>
</dbReference>
<dbReference type="Gene3D" id="1.10.1740.10">
    <property type="match status" value="1"/>
</dbReference>
<dbReference type="GO" id="GO:0006352">
    <property type="term" value="P:DNA-templated transcription initiation"/>
    <property type="evidence" value="ECO:0007669"/>
    <property type="project" value="InterPro"/>
</dbReference>
<dbReference type="SUPFAM" id="SSF88659">
    <property type="entry name" value="Sigma3 and sigma4 domains of RNA polymerase sigma factors"/>
    <property type="match status" value="1"/>
</dbReference>
<dbReference type="Pfam" id="PF08281">
    <property type="entry name" value="Sigma70_r4_2"/>
    <property type="match status" value="1"/>
</dbReference>
<feature type="domain" description="RNA polymerase sigma factor 70 region 4 type 2" evidence="7">
    <location>
        <begin position="122"/>
        <end position="168"/>
    </location>
</feature>
<dbReference type="PANTHER" id="PTHR43133">
    <property type="entry name" value="RNA POLYMERASE ECF-TYPE SIGMA FACTO"/>
    <property type="match status" value="1"/>
</dbReference>
<dbReference type="GO" id="GO:0016987">
    <property type="term" value="F:sigma factor activity"/>
    <property type="evidence" value="ECO:0007669"/>
    <property type="project" value="UniProtKB-KW"/>
</dbReference>
<evidence type="ECO:0000256" key="5">
    <source>
        <dbReference type="ARBA" id="ARBA00023163"/>
    </source>
</evidence>
<organism evidence="8 9">
    <name type="scientific">Providencia heimbachae ATCC 35613</name>
    <dbReference type="NCBI Taxonomy" id="1354272"/>
    <lineage>
        <taxon>Bacteria</taxon>
        <taxon>Pseudomonadati</taxon>
        <taxon>Pseudomonadota</taxon>
        <taxon>Gammaproteobacteria</taxon>
        <taxon>Enterobacterales</taxon>
        <taxon>Morganellaceae</taxon>
        <taxon>Providencia</taxon>
    </lineage>
</organism>
<dbReference type="NCBIfam" id="TIGR02937">
    <property type="entry name" value="sigma70-ECF"/>
    <property type="match status" value="1"/>
</dbReference>
<keyword evidence="9" id="KW-1185">Reference proteome</keyword>
<dbReference type="PATRIC" id="fig|1354272.4.peg.3047"/>
<dbReference type="EMBL" id="LXEW01000040">
    <property type="protein sequence ID" value="OAT49819.1"/>
    <property type="molecule type" value="Genomic_DNA"/>
</dbReference>
<accession>A0A1B7JPI2</accession>
<dbReference type="InterPro" id="IPR039425">
    <property type="entry name" value="RNA_pol_sigma-70-like"/>
</dbReference>
<evidence type="ECO:0000256" key="3">
    <source>
        <dbReference type="ARBA" id="ARBA00023082"/>
    </source>
</evidence>
<dbReference type="InterPro" id="IPR013249">
    <property type="entry name" value="RNA_pol_sigma70_r4_t2"/>
</dbReference>
<gene>
    <name evidence="8" type="ORF">M998_2985</name>
</gene>
<protein>
    <submittedName>
        <fullName evidence="8">ECF family sigma factor</fullName>
    </submittedName>
</protein>
<evidence type="ECO:0000313" key="9">
    <source>
        <dbReference type="Proteomes" id="UP000078224"/>
    </source>
</evidence>
<evidence type="ECO:0000256" key="2">
    <source>
        <dbReference type="ARBA" id="ARBA00023015"/>
    </source>
</evidence>
<proteinExistence type="inferred from homology"/>
<evidence type="ECO:0000256" key="4">
    <source>
        <dbReference type="ARBA" id="ARBA00023125"/>
    </source>
</evidence>
<dbReference type="InterPro" id="IPR014284">
    <property type="entry name" value="RNA_pol_sigma-70_dom"/>
</dbReference>
<evidence type="ECO:0000259" key="7">
    <source>
        <dbReference type="Pfam" id="PF08281"/>
    </source>
</evidence>
<sequence>MPFLFMAKYNIRPNKLSTAEENQLFHQYAPRLYRYILARTPNSDIAQEIMHDVFIHTIETYRSQTLLFPQAFMYTVALRNIANFYRRKEIEMHYQHQLIEPEQEWHLENQLVIEEQLRLASEKLATLPKHVESAFLLAQLDGMTYKQIALQLKVSPNSIKSYLQRARKVLQKGLQ</sequence>
<dbReference type="InterPro" id="IPR013325">
    <property type="entry name" value="RNA_pol_sigma_r2"/>
</dbReference>
<reference evidence="8 9" key="1">
    <citation type="submission" date="2016-04" db="EMBL/GenBank/DDBJ databases">
        <title>ATOL: Assembling a taxonomically balanced genome-scale reconstruction of the evolutionary history of the Enterobacteriaceae.</title>
        <authorList>
            <person name="Plunkett G.III."/>
            <person name="Neeno-Eckwall E.C."/>
            <person name="Glasner J.D."/>
            <person name="Perna N.T."/>
        </authorList>
    </citation>
    <scope>NUCLEOTIDE SEQUENCE [LARGE SCALE GENOMIC DNA]</scope>
    <source>
        <strain evidence="8 9">ATCC 35613</strain>
    </source>
</reference>
<dbReference type="InterPro" id="IPR036388">
    <property type="entry name" value="WH-like_DNA-bd_sf"/>
</dbReference>